<protein>
    <recommendedName>
        <fullName evidence="4">Secreted protein</fullName>
    </recommendedName>
</protein>
<comment type="caution">
    <text evidence="2">The sequence shown here is derived from an EMBL/GenBank/DDBJ whole genome shotgun (WGS) entry which is preliminary data.</text>
</comment>
<name>A0AA88PBV1_9TELE</name>
<evidence type="ECO:0000313" key="2">
    <source>
        <dbReference type="EMBL" id="KAK2874462.1"/>
    </source>
</evidence>
<feature type="chain" id="PRO_5041722616" description="Secreted protein" evidence="1">
    <location>
        <begin position="28"/>
        <end position="111"/>
    </location>
</feature>
<keyword evidence="1" id="KW-0732">Signal</keyword>
<reference evidence="2" key="1">
    <citation type="submission" date="2023-08" db="EMBL/GenBank/DDBJ databases">
        <title>Chromosome-level Genome Assembly of mud carp (Cirrhinus molitorella).</title>
        <authorList>
            <person name="Liu H."/>
        </authorList>
    </citation>
    <scope>NUCLEOTIDE SEQUENCE</scope>
    <source>
        <strain evidence="2">Prfri</strain>
        <tissue evidence="2">Muscle</tissue>
    </source>
</reference>
<keyword evidence="3" id="KW-1185">Reference proteome</keyword>
<organism evidence="2 3">
    <name type="scientific">Cirrhinus molitorella</name>
    <name type="common">mud carp</name>
    <dbReference type="NCBI Taxonomy" id="172907"/>
    <lineage>
        <taxon>Eukaryota</taxon>
        <taxon>Metazoa</taxon>
        <taxon>Chordata</taxon>
        <taxon>Craniata</taxon>
        <taxon>Vertebrata</taxon>
        <taxon>Euteleostomi</taxon>
        <taxon>Actinopterygii</taxon>
        <taxon>Neopterygii</taxon>
        <taxon>Teleostei</taxon>
        <taxon>Ostariophysi</taxon>
        <taxon>Cypriniformes</taxon>
        <taxon>Cyprinidae</taxon>
        <taxon>Labeoninae</taxon>
        <taxon>Labeonini</taxon>
        <taxon>Cirrhinus</taxon>
    </lineage>
</organism>
<dbReference type="EMBL" id="JAUYZG010000021">
    <property type="protein sequence ID" value="KAK2874462.1"/>
    <property type="molecule type" value="Genomic_DNA"/>
</dbReference>
<evidence type="ECO:0000256" key="1">
    <source>
        <dbReference type="SAM" id="SignalP"/>
    </source>
</evidence>
<feature type="signal peptide" evidence="1">
    <location>
        <begin position="1"/>
        <end position="27"/>
    </location>
</feature>
<accession>A0AA88PBV1</accession>
<gene>
    <name evidence="2" type="ORF">Q8A67_021615</name>
</gene>
<evidence type="ECO:0000313" key="3">
    <source>
        <dbReference type="Proteomes" id="UP001187343"/>
    </source>
</evidence>
<evidence type="ECO:0008006" key="4">
    <source>
        <dbReference type="Google" id="ProtNLM"/>
    </source>
</evidence>
<sequence>MSYPDFVCEAPLSVFVCLCVRVMCAQGQYEVERKGFIGGGRSSSKGWVESTKHLRGNAEVQLFFREQGRTSEVSSWLKSSETSPALSVHRCVVRGRDLQEPEAFCRSPDST</sequence>
<dbReference type="AlphaFoldDB" id="A0AA88PBV1"/>
<proteinExistence type="predicted"/>
<dbReference type="Proteomes" id="UP001187343">
    <property type="component" value="Unassembled WGS sequence"/>
</dbReference>